<evidence type="ECO:0000313" key="7">
    <source>
        <dbReference type="EMBL" id="UYV67792.1"/>
    </source>
</evidence>
<dbReference type="PROSITE" id="PS50023">
    <property type="entry name" value="LIM_DOMAIN_2"/>
    <property type="match status" value="1"/>
</dbReference>
<keyword evidence="3 4" id="KW-0440">LIM domain</keyword>
<feature type="domain" description="LIM zinc-binding" evidence="6">
    <location>
        <begin position="127"/>
        <end position="193"/>
    </location>
</feature>
<dbReference type="SMART" id="SM00132">
    <property type="entry name" value="LIM"/>
    <property type="match status" value="1"/>
</dbReference>
<keyword evidence="8" id="KW-1185">Reference proteome</keyword>
<dbReference type="CDD" id="cd09414">
    <property type="entry name" value="LIM1_LIMPETin"/>
    <property type="match status" value="1"/>
</dbReference>
<reference evidence="7 8" key="1">
    <citation type="submission" date="2022-01" db="EMBL/GenBank/DDBJ databases">
        <title>A chromosomal length assembly of Cordylochernes scorpioides.</title>
        <authorList>
            <person name="Zeh D."/>
            <person name="Zeh J."/>
        </authorList>
    </citation>
    <scope>NUCLEOTIDE SEQUENCE [LARGE SCALE GENOMIC DNA]</scope>
    <source>
        <strain evidence="7">IN4F17</strain>
        <tissue evidence="7">Whole Body</tissue>
    </source>
</reference>
<dbReference type="EMBL" id="CP092867">
    <property type="protein sequence ID" value="UYV67792.1"/>
    <property type="molecule type" value="Genomic_DNA"/>
</dbReference>
<dbReference type="PANTHER" id="PTHR24211:SF37">
    <property type="entry name" value="PROTEIN ESPINAS-LIKE PROTEIN"/>
    <property type="match status" value="1"/>
</dbReference>
<evidence type="ECO:0000259" key="6">
    <source>
        <dbReference type="PROSITE" id="PS50023"/>
    </source>
</evidence>
<feature type="compositionally biased region" description="Basic and acidic residues" evidence="5">
    <location>
        <begin position="1"/>
        <end position="16"/>
    </location>
</feature>
<sequence length="498" mass="55755">MFSEGREDVNDEERAGRPSTSTTDEIINEVEKMILANRRITVREVAEDPKNISIGSCHSIFINDLGMRRVAAKFVPNLLNCDQKQHRMNIANEMLDSVRDDPNLLQRVITGDEAGVVHHEFLPQGRTECYKCHGALPAGEVGVVAPRLGEADAAWHPACFTCTTCEELLVDLTYCAKDGALYCERHYAEQLKPRCAACDEVRGIQNALEKPDWESTTPRGTTVMRIAFRREPTEQFRSLFSPLQFPTKATSLVRLVLAEQPLVMELPLVAPASCELRTDATTVYQGGGSRIVLDRYAVTVEAASWLREVGSGRVAVWTDRESSYICGEEKTWRLASWRVDDPVKRCQESLTSERPTRRCSPGWTCCVERDKSDIQGTAGLWPVDGHLSDEGERCCRTSSGGPATGRWSCRRYRQADPTPSALGDAGRFRFDSKEKAQDTDRWLTAVGVTAECPEAGQDELVFRLFSVDLSVESGQWNECFGRQQISLQVEVNQDEHRQ</sequence>
<dbReference type="SUPFAM" id="SSF57716">
    <property type="entry name" value="Glucocorticoid receptor-like (DNA-binding domain)"/>
    <property type="match status" value="1"/>
</dbReference>
<dbReference type="Pfam" id="PF00412">
    <property type="entry name" value="LIM"/>
    <property type="match status" value="1"/>
</dbReference>
<feature type="region of interest" description="Disordered" evidence="5">
    <location>
        <begin position="1"/>
        <end position="24"/>
    </location>
</feature>
<dbReference type="InterPro" id="IPR047120">
    <property type="entry name" value="Pk/Esn/Tes"/>
</dbReference>
<protein>
    <recommendedName>
        <fullName evidence="6">LIM zinc-binding domain-containing protein</fullName>
    </recommendedName>
</protein>
<evidence type="ECO:0000313" key="8">
    <source>
        <dbReference type="Proteomes" id="UP001235939"/>
    </source>
</evidence>
<dbReference type="Proteomes" id="UP001235939">
    <property type="component" value="Chromosome 05"/>
</dbReference>
<keyword evidence="2 4" id="KW-0862">Zinc</keyword>
<dbReference type="PANTHER" id="PTHR24211">
    <property type="entry name" value="LIM DOMAIN-CONTAINING PROTEIN"/>
    <property type="match status" value="1"/>
</dbReference>
<evidence type="ECO:0000256" key="5">
    <source>
        <dbReference type="SAM" id="MobiDB-lite"/>
    </source>
</evidence>
<accession>A0ABY6KH65</accession>
<dbReference type="InterPro" id="IPR001781">
    <property type="entry name" value="Znf_LIM"/>
</dbReference>
<proteinExistence type="predicted"/>
<evidence type="ECO:0000256" key="1">
    <source>
        <dbReference type="ARBA" id="ARBA00022723"/>
    </source>
</evidence>
<keyword evidence="1 4" id="KW-0479">Metal-binding</keyword>
<evidence type="ECO:0000256" key="3">
    <source>
        <dbReference type="ARBA" id="ARBA00023038"/>
    </source>
</evidence>
<organism evidence="7 8">
    <name type="scientific">Cordylochernes scorpioides</name>
    <dbReference type="NCBI Taxonomy" id="51811"/>
    <lineage>
        <taxon>Eukaryota</taxon>
        <taxon>Metazoa</taxon>
        <taxon>Ecdysozoa</taxon>
        <taxon>Arthropoda</taxon>
        <taxon>Chelicerata</taxon>
        <taxon>Arachnida</taxon>
        <taxon>Pseudoscorpiones</taxon>
        <taxon>Cheliferoidea</taxon>
        <taxon>Chernetidae</taxon>
        <taxon>Cordylochernes</taxon>
    </lineage>
</organism>
<evidence type="ECO:0000256" key="4">
    <source>
        <dbReference type="PROSITE-ProRule" id="PRU00125"/>
    </source>
</evidence>
<name>A0ABY6KH65_9ARAC</name>
<dbReference type="Gene3D" id="2.10.110.10">
    <property type="entry name" value="Cysteine Rich Protein"/>
    <property type="match status" value="1"/>
</dbReference>
<evidence type="ECO:0000256" key="2">
    <source>
        <dbReference type="ARBA" id="ARBA00022833"/>
    </source>
</evidence>
<gene>
    <name evidence="7" type="ORF">LAZ67_5002076</name>
</gene>